<dbReference type="Proteomes" id="UP000231553">
    <property type="component" value="Unassembled WGS sequence"/>
</dbReference>
<evidence type="ECO:0000259" key="3">
    <source>
        <dbReference type="Pfam" id="PF05065"/>
    </source>
</evidence>
<keyword evidence="5" id="KW-1185">Reference proteome</keyword>
<evidence type="ECO:0000256" key="2">
    <source>
        <dbReference type="SAM" id="Coils"/>
    </source>
</evidence>
<name>A0A2M8IXY2_9RHOB</name>
<dbReference type="Gene3D" id="3.30.2320.10">
    <property type="entry name" value="hypothetical protein PF0899 domain"/>
    <property type="match status" value="1"/>
</dbReference>
<dbReference type="InterPro" id="IPR024455">
    <property type="entry name" value="Phage_capsid"/>
</dbReference>
<organism evidence="4 5">
    <name type="scientific">Pseudooceanicola lipolyticus</name>
    <dbReference type="NCBI Taxonomy" id="2029104"/>
    <lineage>
        <taxon>Bacteria</taxon>
        <taxon>Pseudomonadati</taxon>
        <taxon>Pseudomonadota</taxon>
        <taxon>Alphaproteobacteria</taxon>
        <taxon>Rhodobacterales</taxon>
        <taxon>Paracoccaceae</taxon>
        <taxon>Pseudooceanicola</taxon>
    </lineage>
</organism>
<dbReference type="NCBIfam" id="TIGR01554">
    <property type="entry name" value="major_cap_HK97"/>
    <property type="match status" value="1"/>
</dbReference>
<accession>A0A2M8IXY2</accession>
<evidence type="ECO:0000313" key="5">
    <source>
        <dbReference type="Proteomes" id="UP000231553"/>
    </source>
</evidence>
<evidence type="ECO:0000256" key="1">
    <source>
        <dbReference type="ARBA" id="ARBA00004328"/>
    </source>
</evidence>
<dbReference type="SUPFAM" id="SSF56563">
    <property type="entry name" value="Major capsid protein gp5"/>
    <property type="match status" value="1"/>
</dbReference>
<reference evidence="4 5" key="1">
    <citation type="journal article" date="2018" name="Int. J. Syst. Evol. Microbiol.">
        <title>Pseudooceanicola lipolyticus sp. nov., a marine alphaproteobacterium, reclassification of Oceanicola flagellatus as Pseudooceanicola flagellatus comb. nov. and emended description of the genus Pseudooceanicola.</title>
        <authorList>
            <person name="Huang M.-M."/>
            <person name="Guo L.-L."/>
            <person name="Wu Y.-H."/>
            <person name="Lai Q.-L."/>
            <person name="Shao Z.-Z."/>
            <person name="Wang C.-S."/>
            <person name="Wu M."/>
            <person name="Xu X.-W."/>
        </authorList>
    </citation>
    <scope>NUCLEOTIDE SEQUENCE [LARGE SCALE GENOMIC DNA]</scope>
    <source>
        <strain evidence="4 5">157</strain>
    </source>
</reference>
<keyword evidence="2" id="KW-0175">Coiled coil</keyword>
<feature type="coiled-coil region" evidence="2">
    <location>
        <begin position="69"/>
        <end position="96"/>
    </location>
</feature>
<protein>
    <submittedName>
        <fullName evidence="4">Phage major capsid protein</fullName>
    </submittedName>
</protein>
<dbReference type="AlphaFoldDB" id="A0A2M8IXY2"/>
<comment type="caution">
    <text evidence="4">The sequence shown here is derived from an EMBL/GenBank/DDBJ whole genome shotgun (WGS) entry which is preliminary data.</text>
</comment>
<evidence type="ECO:0000313" key="4">
    <source>
        <dbReference type="EMBL" id="PJE35348.1"/>
    </source>
</evidence>
<dbReference type="Gene3D" id="3.30.2400.10">
    <property type="entry name" value="Major capsid protein gp5"/>
    <property type="match status" value="1"/>
</dbReference>
<dbReference type="EMBL" id="PGTB01000097">
    <property type="protein sequence ID" value="PJE35348.1"/>
    <property type="molecule type" value="Genomic_DNA"/>
</dbReference>
<dbReference type="OrthoDB" id="9786516at2"/>
<feature type="domain" description="Phage capsid-like C-terminal" evidence="3">
    <location>
        <begin position="146"/>
        <end position="437"/>
    </location>
</feature>
<comment type="subcellular location">
    <subcellularLocation>
        <location evidence="1">Virion</location>
    </subcellularLocation>
</comment>
<sequence>MSGAASKIPKAFSGGLRLHTHRGFIAREIRKGRRMSFMKQRGIVAVHAQGSQEPVAILRELTQAFGDFRNRSNAQVQELTNNVDDINRRVAALKIGAGGTMSEPESGAREVGSALRSFIRNGDEGPMASLIQAPQAGMSTDSDPDGGYAVYPVLGSNMNRRVHEISPMRQLARIVAVSSDTYEELNDLDEVGAGWVNERESRPDTTTPKFGKLSVPVHEVYAMPKVTQKLLDDAVLDIASWVVEKCAERFARKEGSAFINGDGVSSPRGLLTYSTAAEDDETRDWGVIEHVPTGVSAGWKTPSSSVSPADCLIDVTYTLKAMYRQKASWLMNRKTASVVRKFKDADGAFIWSTSLVEGQPDRLLGFPVVLDEEMPDIDAGSLSIAFGDFHAAYVIVDRHGLRLLRDPFTDKPNVRFYTYKRVGGGLANSEAVKLVRFSSS</sequence>
<proteinExistence type="predicted"/>
<dbReference type="Pfam" id="PF05065">
    <property type="entry name" value="Phage_capsid"/>
    <property type="match status" value="1"/>
</dbReference>
<gene>
    <name evidence="4" type="ORF">CVM52_17640</name>
</gene>
<dbReference type="InterPro" id="IPR054612">
    <property type="entry name" value="Phage_capsid-like_C"/>
</dbReference>